<dbReference type="AlphaFoldDB" id="A0A833VK96"/>
<reference evidence="1" key="1">
    <citation type="submission" date="2020-01" db="EMBL/GenBank/DDBJ databases">
        <title>Genome sequence of Kobresia littledalei, the first chromosome-level genome in the family Cyperaceae.</title>
        <authorList>
            <person name="Qu G."/>
        </authorList>
    </citation>
    <scope>NUCLEOTIDE SEQUENCE</scope>
    <source>
        <strain evidence="1">C.B.Clarke</strain>
        <tissue evidence="1">Leaf</tissue>
    </source>
</reference>
<protein>
    <submittedName>
        <fullName evidence="1">Uncharacterized protein</fullName>
    </submittedName>
</protein>
<keyword evidence="2" id="KW-1185">Reference proteome</keyword>
<evidence type="ECO:0000313" key="1">
    <source>
        <dbReference type="EMBL" id="KAF3329745.1"/>
    </source>
</evidence>
<name>A0A833VK96_9POAL</name>
<sequence>MTNRIDSIVMSDKVPEELKANHKGFLQWRHEMTSKKHPPIVQILIDGKDPDALDNAGNALPTNPQWCTWHVKRTLNITITSKQGL</sequence>
<organism evidence="1 2">
    <name type="scientific">Carex littledalei</name>
    <dbReference type="NCBI Taxonomy" id="544730"/>
    <lineage>
        <taxon>Eukaryota</taxon>
        <taxon>Viridiplantae</taxon>
        <taxon>Streptophyta</taxon>
        <taxon>Embryophyta</taxon>
        <taxon>Tracheophyta</taxon>
        <taxon>Spermatophyta</taxon>
        <taxon>Magnoliopsida</taxon>
        <taxon>Liliopsida</taxon>
        <taxon>Poales</taxon>
        <taxon>Cyperaceae</taxon>
        <taxon>Cyperoideae</taxon>
        <taxon>Cariceae</taxon>
        <taxon>Carex</taxon>
        <taxon>Carex subgen. Euthyceras</taxon>
    </lineage>
</organism>
<dbReference type="EMBL" id="SWLB01000014">
    <property type="protein sequence ID" value="KAF3329745.1"/>
    <property type="molecule type" value="Genomic_DNA"/>
</dbReference>
<dbReference type="OrthoDB" id="1929172at2759"/>
<comment type="caution">
    <text evidence="1">The sequence shown here is derived from an EMBL/GenBank/DDBJ whole genome shotgun (WGS) entry which is preliminary data.</text>
</comment>
<evidence type="ECO:0000313" key="2">
    <source>
        <dbReference type="Proteomes" id="UP000623129"/>
    </source>
</evidence>
<dbReference type="Proteomes" id="UP000623129">
    <property type="component" value="Unassembled WGS sequence"/>
</dbReference>
<proteinExistence type="predicted"/>
<gene>
    <name evidence="1" type="ORF">FCM35_KLT05076</name>
</gene>
<accession>A0A833VK96</accession>